<dbReference type="AlphaFoldDB" id="A0A2N8ZDZ8"/>
<dbReference type="KEGG" id="vta:A2116"/>
<dbReference type="EMBL" id="LT960611">
    <property type="protein sequence ID" value="SON50095.1"/>
    <property type="molecule type" value="Genomic_DNA"/>
</dbReference>
<name>A0A2N8ZDZ8_9VIBR</name>
<dbReference type="Proteomes" id="UP000235828">
    <property type="component" value="Chromosome A"/>
</dbReference>
<accession>A0A2N8ZDZ8</accession>
<gene>
    <name evidence="1" type="ORF">VTAP4600_A2116</name>
</gene>
<dbReference type="OrthoDB" id="9826228at2"/>
<reference evidence="1 2" key="1">
    <citation type="submission" date="2017-10" db="EMBL/GenBank/DDBJ databases">
        <authorList>
            <person name="Banno H."/>
            <person name="Chua N.-H."/>
        </authorList>
    </citation>
    <scope>NUCLEOTIDE SEQUENCE [LARGE SCALE GENOMIC DNA]</scope>
    <source>
        <strain evidence="1">Vibrio tapetis CECT4600</strain>
    </source>
</reference>
<evidence type="ECO:0000313" key="2">
    <source>
        <dbReference type="Proteomes" id="UP000235828"/>
    </source>
</evidence>
<keyword evidence="2" id="KW-1185">Reference proteome</keyword>
<evidence type="ECO:0000313" key="1">
    <source>
        <dbReference type="EMBL" id="SON50095.1"/>
    </source>
</evidence>
<organism evidence="1 2">
    <name type="scientific">Vibrio tapetis subsp. tapetis</name>
    <dbReference type="NCBI Taxonomy" id="1671868"/>
    <lineage>
        <taxon>Bacteria</taxon>
        <taxon>Pseudomonadati</taxon>
        <taxon>Pseudomonadota</taxon>
        <taxon>Gammaproteobacteria</taxon>
        <taxon>Vibrionales</taxon>
        <taxon>Vibrionaceae</taxon>
        <taxon>Vibrio</taxon>
    </lineage>
</organism>
<dbReference type="RefSeq" id="WP_102522649.1">
    <property type="nucleotide sequence ID" value="NZ_LT960611.1"/>
</dbReference>
<proteinExistence type="predicted"/>
<sequence>MDKDTNFFTASQIARSISIPFADIEEMLDPYIYFKGLIFKGDKISYVDGYFIVHKTEVVGPKFTLEEIESGYAICDPDMPVFNFVVEVKGTKYSNSEELIGNVYLLKTKTEVEDEALFSYEQLCKIASEIGYPKPIEKLQLLAKDHAYDVKFINQKSNFTLSAAAKIAANIEPTTSIEMPSQRYSYNHYLELLSDCIKGTNQHGFKLHTVELWTSCNDEFGERYSKSYKNGTLLKQRAVLDYELTIISKQEFLRWSEYQGLDIGLDYQPESISKSVELLEMRLSESEEEISRLRDLLINEDSMTPETTNNSYPPELQIAIDAYEELCLNEATPPTNKVIQDWLKAESKQRGITHKDGSDQVQGLSQVKLERIASMIKSR</sequence>
<protein>
    <submittedName>
        <fullName evidence="1">Uncharacterized protein</fullName>
    </submittedName>
</protein>